<comment type="catalytic activity">
    <reaction evidence="5 7">
        <text>glucuronate acceptor + UDP-alpha-D-glucuronate = acceptor beta-D-glucuronoside + UDP + H(+)</text>
        <dbReference type="Rhea" id="RHEA:21032"/>
        <dbReference type="ChEBI" id="CHEBI:15378"/>
        <dbReference type="ChEBI" id="CHEBI:58052"/>
        <dbReference type="ChEBI" id="CHEBI:58223"/>
        <dbReference type="ChEBI" id="CHEBI:132367"/>
        <dbReference type="ChEBI" id="CHEBI:132368"/>
        <dbReference type="EC" id="2.4.1.17"/>
    </reaction>
</comment>
<dbReference type="PROSITE" id="PS00375">
    <property type="entry name" value="UDPGT"/>
    <property type="match status" value="1"/>
</dbReference>
<accession>A0AAF3J2I4</accession>
<dbReference type="CDD" id="cd03784">
    <property type="entry name" value="GT1_Gtf-like"/>
    <property type="match status" value="1"/>
</dbReference>
<dbReference type="GO" id="GO:0015020">
    <property type="term" value="F:glucuronosyltransferase activity"/>
    <property type="evidence" value="ECO:0007669"/>
    <property type="project" value="UniProtKB-EC"/>
</dbReference>
<evidence type="ECO:0000256" key="2">
    <source>
        <dbReference type="ARBA" id="ARBA00022676"/>
    </source>
</evidence>
<feature type="transmembrane region" description="Helical" evidence="7">
    <location>
        <begin position="492"/>
        <end position="515"/>
    </location>
</feature>
<name>A0AAF3J2I4_9BILA</name>
<evidence type="ECO:0000256" key="7">
    <source>
        <dbReference type="RuleBase" id="RU362059"/>
    </source>
</evidence>
<dbReference type="SUPFAM" id="SSF53756">
    <property type="entry name" value="UDP-Glycosyltransferase/glycogen phosphorylase"/>
    <property type="match status" value="1"/>
</dbReference>
<keyword evidence="4" id="KW-0732">Signal</keyword>
<dbReference type="GO" id="GO:0016020">
    <property type="term" value="C:membrane"/>
    <property type="evidence" value="ECO:0007669"/>
    <property type="project" value="UniProtKB-SubCell"/>
</dbReference>
<keyword evidence="7" id="KW-0812">Transmembrane</keyword>
<keyword evidence="2 6" id="KW-0328">Glycosyltransferase</keyword>
<evidence type="ECO:0000256" key="4">
    <source>
        <dbReference type="ARBA" id="ARBA00022729"/>
    </source>
</evidence>
<evidence type="ECO:0000256" key="5">
    <source>
        <dbReference type="ARBA" id="ARBA00047475"/>
    </source>
</evidence>
<dbReference type="PANTHER" id="PTHR48043:SF119">
    <property type="entry name" value="UDP-GLUCURONOSYLTRANSFERASE"/>
    <property type="match status" value="1"/>
</dbReference>
<keyword evidence="7" id="KW-1133">Transmembrane helix</keyword>
<keyword evidence="3 6" id="KW-0808">Transferase</keyword>
<dbReference type="Gene3D" id="3.40.50.2000">
    <property type="entry name" value="Glycogen Phosphorylase B"/>
    <property type="match status" value="1"/>
</dbReference>
<dbReference type="EC" id="2.4.1.17" evidence="7"/>
<evidence type="ECO:0000256" key="6">
    <source>
        <dbReference type="RuleBase" id="RU003718"/>
    </source>
</evidence>
<evidence type="ECO:0000256" key="3">
    <source>
        <dbReference type="ARBA" id="ARBA00022679"/>
    </source>
</evidence>
<reference evidence="9" key="1">
    <citation type="submission" date="2024-02" db="UniProtKB">
        <authorList>
            <consortium name="WormBaseParasite"/>
        </authorList>
    </citation>
    <scope>IDENTIFICATION</scope>
</reference>
<comment type="subcellular location">
    <subcellularLocation>
        <location evidence="7">Membrane</location>
        <topology evidence="7">Single-pass membrane protein</topology>
    </subcellularLocation>
</comment>
<sequence>MKTLIYLFVFVYFTKNSNAKNILIFAGHASKSHWGSMKNLIVSLSNDGHNITLLRTSPDQWKPLCEKCNHYDIHYPLDVIGTRDLSVFFTIKLRGWMTTFPTVFNRKITHWIWENERGKLNHLLHEMKWDLSIVDLIFCDLGNALAEYLYDEYKVPYAFISPSIILYFKSVALALGTNAGSKMAAFAEEPSDPYVKFDAGKFSDRFWNAFNNGAEVLAHKIESFLSESVHEKITGKSVNWNRFFRKASGIFTEDLPKLNYPTPTLQTITNIGYYCVNEEIVDLDLKEPYKSFVNDFKSKGTILIAFGTFANLDMAPEKLRKAFINALSSFNDYHALSSFTDYRIIFPSNGSLETSLSHVLTTSFAPQREILAHPKTKLFISHGGLKSLKESICSEIPLIVLPLMAEQNYNARWAKEWGFAETLNKFTMTKKEMEMKIEKVLTDSSYQKNAQKFKEMLLDNQLSMDKLITQRTNQFFKENQLKRDQIRKHRGLFLSFIEIFNIDLIFVPIILTFVISQ</sequence>
<dbReference type="InterPro" id="IPR002213">
    <property type="entry name" value="UDP_glucos_trans"/>
</dbReference>
<proteinExistence type="inferred from homology"/>
<dbReference type="WBParaSite" id="MBELARI_LOCUS12150">
    <property type="protein sequence ID" value="MBELARI_LOCUS12150"/>
    <property type="gene ID" value="MBELARI_LOCUS12150"/>
</dbReference>
<keyword evidence="8" id="KW-1185">Reference proteome</keyword>
<dbReference type="Pfam" id="PF00201">
    <property type="entry name" value="UDPGT"/>
    <property type="match status" value="1"/>
</dbReference>
<dbReference type="InterPro" id="IPR050271">
    <property type="entry name" value="UDP-glycosyltransferase"/>
</dbReference>
<keyword evidence="7" id="KW-0472">Membrane</keyword>
<organism evidence="8 9">
    <name type="scientific">Mesorhabditis belari</name>
    <dbReference type="NCBI Taxonomy" id="2138241"/>
    <lineage>
        <taxon>Eukaryota</taxon>
        <taxon>Metazoa</taxon>
        <taxon>Ecdysozoa</taxon>
        <taxon>Nematoda</taxon>
        <taxon>Chromadorea</taxon>
        <taxon>Rhabditida</taxon>
        <taxon>Rhabditina</taxon>
        <taxon>Rhabditomorpha</taxon>
        <taxon>Rhabditoidea</taxon>
        <taxon>Rhabditidae</taxon>
        <taxon>Mesorhabditinae</taxon>
        <taxon>Mesorhabditis</taxon>
    </lineage>
</organism>
<dbReference type="InterPro" id="IPR035595">
    <property type="entry name" value="UDP_glycos_trans_CS"/>
</dbReference>
<evidence type="ECO:0000256" key="1">
    <source>
        <dbReference type="ARBA" id="ARBA00009995"/>
    </source>
</evidence>
<evidence type="ECO:0000313" key="9">
    <source>
        <dbReference type="WBParaSite" id="MBELARI_LOCUS12150"/>
    </source>
</evidence>
<dbReference type="Proteomes" id="UP000887575">
    <property type="component" value="Unassembled WGS sequence"/>
</dbReference>
<dbReference type="PANTHER" id="PTHR48043">
    <property type="entry name" value="EG:EG0003.4 PROTEIN-RELATED"/>
    <property type="match status" value="1"/>
</dbReference>
<protein>
    <recommendedName>
        <fullName evidence="7">UDP-glucuronosyltransferase</fullName>
        <ecNumber evidence="7">2.4.1.17</ecNumber>
    </recommendedName>
</protein>
<comment type="similarity">
    <text evidence="1 6">Belongs to the UDP-glycosyltransferase family.</text>
</comment>
<evidence type="ECO:0000313" key="8">
    <source>
        <dbReference type="Proteomes" id="UP000887575"/>
    </source>
</evidence>
<dbReference type="AlphaFoldDB" id="A0AAF3J2I4"/>